<feature type="compositionally biased region" description="Acidic residues" evidence="2">
    <location>
        <begin position="91"/>
        <end position="115"/>
    </location>
</feature>
<evidence type="ECO:0000313" key="4">
    <source>
        <dbReference type="Proteomes" id="UP000075583"/>
    </source>
</evidence>
<sequence length="685" mass="79464">MQTGDQNIENSKTDKNTENLETPQTEAVSETVEEGAAASATEVKPEVDVPQEETKVEEQPVVEAKEEVSADTEVTPTENVEEVSTLKVESEDTESASEESDEVDAEEDNDHDDEEDHQIIDYSNHTREQLAEVIEELTSETNFKKIDAILAQIEPLFQETEDAARQEALDKFIADGGEEADFEYRHDKLYNRFDASLRLIKDKKHNYYKEREATKEKNYQKKTELLDKLRELVDEEATTSLNPIKEIQEEWKKIGQVPNQHNRTLWANYNALIDRFYNNRHILFELKELDRKKNQEAKTELCVKAEALDQMDNLKEAIIQLNEFHEEYKNIGPVPKEVQEELWQRFKAASDKVYHKRKEYLDSLKGELNENLEKKKVLAAELKTFTEFDSDRINKWNAKTKEILALQKKWDAIGGLPREHAKEVNKLFWTDFKKFFSNKNDFFKKLEGMRQENLEKKEALIQKAIELQESTDWDSTANKLKALQQQWRDIGPVPEKVRNSIYERFKAACDAFFNNRRANLSKADAEYAENLKKKEAIIQSILDAAAKGTGSEKEMDEFLAQWQAIGFVPRGAMKSIEQKYSEALAKYVKGLDVEGQEEEQLMIKVELGGLQNGPNADRKLNKKEGDLRRQIQEIENNIALWNNNLSFFANSKTADKLKAEFDEKIEKAKEEMDHLKKQLRMVRSM</sequence>
<feature type="region of interest" description="Disordered" evidence="2">
    <location>
        <begin position="1"/>
        <end position="115"/>
    </location>
</feature>
<dbReference type="Proteomes" id="UP000075583">
    <property type="component" value="Unassembled WGS sequence"/>
</dbReference>
<keyword evidence="1" id="KW-0175">Coiled coil</keyword>
<evidence type="ECO:0000256" key="1">
    <source>
        <dbReference type="SAM" id="Coils"/>
    </source>
</evidence>
<feature type="compositionally biased region" description="Polar residues" evidence="2">
    <location>
        <begin position="19"/>
        <end position="28"/>
    </location>
</feature>
<dbReference type="InterPro" id="IPR007139">
    <property type="entry name" value="DUF349"/>
</dbReference>
<evidence type="ECO:0000313" key="3">
    <source>
        <dbReference type="EMBL" id="KYG75109.1"/>
    </source>
</evidence>
<accession>A0A150X8Q4</accession>
<protein>
    <recommendedName>
        <fullName evidence="5">Chromosome segregation protein</fullName>
    </recommendedName>
</protein>
<feature type="compositionally biased region" description="Polar residues" evidence="2">
    <location>
        <begin position="1"/>
        <end position="10"/>
    </location>
</feature>
<feature type="compositionally biased region" description="Basic and acidic residues" evidence="2">
    <location>
        <begin position="43"/>
        <end position="68"/>
    </location>
</feature>
<gene>
    <name evidence="3" type="ORF">MB14_05115</name>
</gene>
<dbReference type="OrthoDB" id="5422202at2"/>
<dbReference type="Pfam" id="PF03993">
    <property type="entry name" value="DUF349"/>
    <property type="match status" value="5"/>
</dbReference>
<reference evidence="3" key="1">
    <citation type="submission" date="2016-01" db="EMBL/GenBank/DDBJ databases">
        <title>Genome sequencing of Roseivirga ehrenbergii KMM 6017.</title>
        <authorList>
            <person name="Selvaratnam C."/>
            <person name="Thevarajoo S."/>
            <person name="Goh K.M."/>
            <person name="Ee R."/>
            <person name="Chan K.-G."/>
            <person name="Chong C.S."/>
        </authorList>
    </citation>
    <scope>NUCLEOTIDE SEQUENCE [LARGE SCALE GENOMIC DNA]</scope>
    <source>
        <strain evidence="3">KMM 6017</strain>
    </source>
</reference>
<comment type="caution">
    <text evidence="3">The sequence shown here is derived from an EMBL/GenBank/DDBJ whole genome shotgun (WGS) entry which is preliminary data.</text>
</comment>
<dbReference type="EMBL" id="LQZQ01000045">
    <property type="protein sequence ID" value="KYG75109.1"/>
    <property type="molecule type" value="Genomic_DNA"/>
</dbReference>
<keyword evidence="4" id="KW-1185">Reference proteome</keyword>
<dbReference type="AlphaFoldDB" id="A0A150X8Q4"/>
<feature type="coiled-coil region" evidence="1">
    <location>
        <begin position="617"/>
        <end position="685"/>
    </location>
</feature>
<feature type="compositionally biased region" description="Low complexity" evidence="2">
    <location>
        <begin position="72"/>
        <end position="85"/>
    </location>
</feature>
<organism evidence="3 4">
    <name type="scientific">Roseivirga ehrenbergii (strain DSM 102268 / JCM 13514 / KCTC 12282 / NCIMB 14502 / KMM 6017)</name>
    <dbReference type="NCBI Taxonomy" id="279360"/>
    <lineage>
        <taxon>Bacteria</taxon>
        <taxon>Pseudomonadati</taxon>
        <taxon>Bacteroidota</taxon>
        <taxon>Cytophagia</taxon>
        <taxon>Cytophagales</taxon>
        <taxon>Roseivirgaceae</taxon>
        <taxon>Roseivirga</taxon>
    </lineage>
</organism>
<evidence type="ECO:0008006" key="5">
    <source>
        <dbReference type="Google" id="ProtNLM"/>
    </source>
</evidence>
<name>A0A150X8Q4_ROSEK</name>
<dbReference type="STRING" id="279360.MB14_05115"/>
<proteinExistence type="predicted"/>
<evidence type="ECO:0000256" key="2">
    <source>
        <dbReference type="SAM" id="MobiDB-lite"/>
    </source>
</evidence>